<name>A0AAJ1VR98_9LACO</name>
<protein>
    <submittedName>
        <fullName evidence="1">Uncharacterized protein</fullName>
    </submittedName>
</protein>
<dbReference type="EMBL" id="SDWY01000008">
    <property type="protein sequence ID" value="MDN6901102.1"/>
    <property type="molecule type" value="Genomic_DNA"/>
</dbReference>
<evidence type="ECO:0000313" key="2">
    <source>
        <dbReference type="Proteomes" id="UP001167919"/>
    </source>
</evidence>
<sequence length="66" mass="7830">MLKAKYSRRTLSIKELCTAFHCSETTISRRLRIERAYFAAHFKLFDLNQLGNEIQDRNYKGIVLHI</sequence>
<reference evidence="1" key="1">
    <citation type="submission" date="2019-01" db="EMBL/GenBank/DDBJ databases">
        <title>Oenococcus sicerae UCMA17102.</title>
        <authorList>
            <person name="Cousin F.J."/>
            <person name="Le Guellec R."/>
            <person name="Cretenet M."/>
        </authorList>
    </citation>
    <scope>NUCLEOTIDE SEQUENCE</scope>
    <source>
        <strain evidence="1">UCMA17102</strain>
    </source>
</reference>
<accession>A0AAJ1VR98</accession>
<organism evidence="1 2">
    <name type="scientific">Oenococcus sicerae</name>
    <dbReference type="NCBI Taxonomy" id="2203724"/>
    <lineage>
        <taxon>Bacteria</taxon>
        <taxon>Bacillati</taxon>
        <taxon>Bacillota</taxon>
        <taxon>Bacilli</taxon>
        <taxon>Lactobacillales</taxon>
        <taxon>Lactobacillaceae</taxon>
        <taxon>Oenococcus</taxon>
    </lineage>
</organism>
<dbReference type="Proteomes" id="UP001167919">
    <property type="component" value="Unassembled WGS sequence"/>
</dbReference>
<evidence type="ECO:0000313" key="1">
    <source>
        <dbReference type="EMBL" id="MDN6901102.1"/>
    </source>
</evidence>
<proteinExistence type="predicted"/>
<comment type="caution">
    <text evidence="1">The sequence shown here is derived from an EMBL/GenBank/DDBJ whole genome shotgun (WGS) entry which is preliminary data.</text>
</comment>
<dbReference type="AlphaFoldDB" id="A0AAJ1VR98"/>
<gene>
    <name evidence="1" type="ORF">EVC35_08935</name>
</gene>